<evidence type="ECO:0000313" key="1">
    <source>
        <dbReference type="EMBL" id="KAJ3806898.1"/>
    </source>
</evidence>
<organism evidence="1 2">
    <name type="scientific">Lentinula aff. lateritia</name>
    <dbReference type="NCBI Taxonomy" id="2804960"/>
    <lineage>
        <taxon>Eukaryota</taxon>
        <taxon>Fungi</taxon>
        <taxon>Dikarya</taxon>
        <taxon>Basidiomycota</taxon>
        <taxon>Agaricomycotina</taxon>
        <taxon>Agaricomycetes</taxon>
        <taxon>Agaricomycetidae</taxon>
        <taxon>Agaricales</taxon>
        <taxon>Marasmiineae</taxon>
        <taxon>Omphalotaceae</taxon>
        <taxon>Lentinula</taxon>
    </lineage>
</organism>
<proteinExistence type="predicted"/>
<name>A0ACC1TQQ4_9AGAR</name>
<keyword evidence="2" id="KW-1185">Reference proteome</keyword>
<comment type="caution">
    <text evidence="1">The sequence shown here is derived from an EMBL/GenBank/DDBJ whole genome shotgun (WGS) entry which is preliminary data.</text>
</comment>
<dbReference type="Proteomes" id="UP001163835">
    <property type="component" value="Unassembled WGS sequence"/>
</dbReference>
<dbReference type="EMBL" id="MU795366">
    <property type="protein sequence ID" value="KAJ3806898.1"/>
    <property type="molecule type" value="Genomic_DNA"/>
</dbReference>
<reference evidence="1" key="1">
    <citation type="submission" date="2022-09" db="EMBL/GenBank/DDBJ databases">
        <title>A Global Phylogenomic Analysis of the Shiitake Genus Lentinula.</title>
        <authorList>
            <consortium name="DOE Joint Genome Institute"/>
            <person name="Sierra-Patev S."/>
            <person name="Min B."/>
            <person name="Naranjo-Ortiz M."/>
            <person name="Looney B."/>
            <person name="Konkel Z."/>
            <person name="Slot J.C."/>
            <person name="Sakamoto Y."/>
            <person name="Steenwyk J.L."/>
            <person name="Rokas A."/>
            <person name="Carro J."/>
            <person name="Camarero S."/>
            <person name="Ferreira P."/>
            <person name="Molpeceres G."/>
            <person name="Ruiz-Duenas F.J."/>
            <person name="Serrano A."/>
            <person name="Henrissat B."/>
            <person name="Drula E."/>
            <person name="Hughes K.W."/>
            <person name="Mata J.L."/>
            <person name="Ishikawa N.K."/>
            <person name="Vargas-Isla R."/>
            <person name="Ushijima S."/>
            <person name="Smith C.A."/>
            <person name="Ahrendt S."/>
            <person name="Andreopoulos W."/>
            <person name="He G."/>
            <person name="Labutti K."/>
            <person name="Lipzen A."/>
            <person name="Ng V."/>
            <person name="Riley R."/>
            <person name="Sandor L."/>
            <person name="Barry K."/>
            <person name="Martinez A.T."/>
            <person name="Xiao Y."/>
            <person name="Gibbons J.G."/>
            <person name="Terashima K."/>
            <person name="Grigoriev I.V."/>
            <person name="Hibbett D.S."/>
        </authorList>
    </citation>
    <scope>NUCLEOTIDE SEQUENCE</scope>
    <source>
        <strain evidence="1">TMI1499</strain>
    </source>
</reference>
<evidence type="ECO:0000313" key="2">
    <source>
        <dbReference type="Proteomes" id="UP001163835"/>
    </source>
</evidence>
<accession>A0ACC1TQQ4</accession>
<gene>
    <name evidence="1" type="ORF">F5876DRAFT_80244</name>
</gene>
<sequence length="117" mass="12462">MSVSRLYNHLSNSIYTVTSHLSTPMSQPPQHPLKLPTCPPSTGTLILDNIKALHYMQPCLASPLSPPPLGNTNYDVLMSRDLLPGGSHFPPGAPNSLSLSSSNGPTLMLRALMACIA</sequence>
<protein>
    <submittedName>
        <fullName evidence="1">Uncharacterized protein</fullName>
    </submittedName>
</protein>